<dbReference type="GO" id="GO:0030942">
    <property type="term" value="F:endoplasmic reticulum signal peptide binding"/>
    <property type="evidence" value="ECO:0007669"/>
    <property type="project" value="UniProtKB-UniRule"/>
</dbReference>
<dbReference type="OrthoDB" id="19209at2759"/>
<dbReference type="Gene3D" id="3.30.720.10">
    <property type="entry name" value="Signal recognition particle alu RNA binding heterodimer, srp9/1"/>
    <property type="match status" value="1"/>
</dbReference>
<feature type="region of interest" description="Disordered" evidence="8">
    <location>
        <begin position="114"/>
        <end position="134"/>
    </location>
</feature>
<dbReference type="InterPro" id="IPR009018">
    <property type="entry name" value="Signal_recog_particle_SRP9/14"/>
</dbReference>
<dbReference type="GO" id="GO:0008312">
    <property type="term" value="F:7S RNA binding"/>
    <property type="evidence" value="ECO:0007669"/>
    <property type="project" value="UniProtKB-UniRule"/>
</dbReference>
<dbReference type="GO" id="GO:0005786">
    <property type="term" value="C:signal recognition particle, endoplasmic reticulum targeting"/>
    <property type="evidence" value="ECO:0007669"/>
    <property type="project" value="UniProtKB-UniRule"/>
</dbReference>
<name>A0A179FNK1_METCM</name>
<keyword evidence="5 7" id="KW-0733">Signal recognition particle</keyword>
<protein>
    <recommendedName>
        <fullName evidence="7">Signal recognition particle subunit SRP14</fullName>
    </recommendedName>
    <alternativeName>
        <fullName evidence="7">Signal recognition particle 14 kDa protein</fullName>
    </alternativeName>
</protein>
<evidence type="ECO:0000256" key="7">
    <source>
        <dbReference type="RuleBase" id="RU368100"/>
    </source>
</evidence>
<dbReference type="KEGG" id="pchm:VFPPC_16054"/>
<dbReference type="Pfam" id="PF02290">
    <property type="entry name" value="SRP14"/>
    <property type="match status" value="1"/>
</dbReference>
<feature type="compositionally biased region" description="Basic residues" evidence="8">
    <location>
        <begin position="119"/>
        <end position="134"/>
    </location>
</feature>
<evidence type="ECO:0000256" key="3">
    <source>
        <dbReference type="ARBA" id="ARBA00022490"/>
    </source>
</evidence>
<comment type="function">
    <text evidence="7">Component of the signal recognition particle (SRP) complex, a ribonucleoprotein complex that mediates the cotranslational targeting of secretory and membrane proteins to the endoplasmic reticulum (ER).</text>
</comment>
<keyword evidence="6 7" id="KW-0687">Ribonucleoprotein</keyword>
<dbReference type="PANTHER" id="PTHR12013">
    <property type="entry name" value="SIGNAL RECOGNITION PARTICLE 14 KD PROTEIN"/>
    <property type="match status" value="1"/>
</dbReference>
<evidence type="ECO:0000313" key="9">
    <source>
        <dbReference type="EMBL" id="OAQ66643.2"/>
    </source>
</evidence>
<keyword evidence="10" id="KW-1185">Reference proteome</keyword>
<dbReference type="Proteomes" id="UP000078397">
    <property type="component" value="Unassembled WGS sequence"/>
</dbReference>
<dbReference type="STRING" id="1380566.A0A179FNK1"/>
<dbReference type="GeneID" id="28857801"/>
<dbReference type="InterPro" id="IPR003210">
    <property type="entry name" value="Signal_recog_particle_SRP14"/>
</dbReference>
<evidence type="ECO:0000256" key="1">
    <source>
        <dbReference type="ARBA" id="ARBA00004496"/>
    </source>
</evidence>
<comment type="caution">
    <text evidence="9">The sequence shown here is derived from an EMBL/GenBank/DDBJ whole genome shotgun (WGS) entry which is preliminary data.</text>
</comment>
<gene>
    <name evidence="9" type="ORF">VFPPC_16054</name>
</gene>
<comment type="subcellular location">
    <subcellularLocation>
        <location evidence="1 7">Cytoplasm</location>
    </subcellularLocation>
</comment>
<comment type="similarity">
    <text evidence="2 7">Belongs to the SRP14 family.</text>
</comment>
<sequence length="134" mass="14847">MESKHLSQDEFFAKLGELFAQRKGASHGAVYLTQKRCEYQPLLTLGVESDGVDGNDAMADRHVGNSMPVIIRASNGKSKRNRSDKIKISTVVQPDDLGGFYARYADVCKSGMTALRPRDRSKKKAKARKKKTVS</sequence>
<evidence type="ECO:0000256" key="2">
    <source>
        <dbReference type="ARBA" id="ARBA00010349"/>
    </source>
</evidence>
<dbReference type="SUPFAM" id="SSF54762">
    <property type="entry name" value="Signal recognition particle alu RNA binding heterodimer, SRP9/14"/>
    <property type="match status" value="1"/>
</dbReference>
<comment type="subunit">
    <text evidence="7">Component of a fungal signal recognition particle (SRP) complex that consists of a 7SL RNA molecule (scR1) and at least six protein subunits: SRP72, SRP68, SRP54, SEC65, SRP21 and SRP14.</text>
</comment>
<evidence type="ECO:0000313" key="10">
    <source>
        <dbReference type="Proteomes" id="UP000078397"/>
    </source>
</evidence>
<evidence type="ECO:0000256" key="5">
    <source>
        <dbReference type="ARBA" id="ARBA00023135"/>
    </source>
</evidence>
<proteinExistence type="inferred from homology"/>
<reference evidence="9 10" key="1">
    <citation type="journal article" date="2016" name="PLoS Pathog.">
        <title>Biosynthesis of antibiotic leucinostatins in bio-control fungus Purpureocillium lilacinum and their inhibition on phytophthora revealed by genome mining.</title>
        <authorList>
            <person name="Wang G."/>
            <person name="Liu Z."/>
            <person name="Lin R."/>
            <person name="Li E."/>
            <person name="Mao Z."/>
            <person name="Ling J."/>
            <person name="Yang Y."/>
            <person name="Yin W.B."/>
            <person name="Xie B."/>
        </authorList>
    </citation>
    <scope>NUCLEOTIDE SEQUENCE [LARGE SCALE GENOMIC DNA]</scope>
    <source>
        <strain evidence="9">170</strain>
    </source>
</reference>
<dbReference type="EMBL" id="LSBJ02000004">
    <property type="protein sequence ID" value="OAQ66643.2"/>
    <property type="molecule type" value="Genomic_DNA"/>
</dbReference>
<organism evidence="9 10">
    <name type="scientific">Pochonia chlamydosporia 170</name>
    <dbReference type="NCBI Taxonomy" id="1380566"/>
    <lineage>
        <taxon>Eukaryota</taxon>
        <taxon>Fungi</taxon>
        <taxon>Dikarya</taxon>
        <taxon>Ascomycota</taxon>
        <taxon>Pezizomycotina</taxon>
        <taxon>Sordariomycetes</taxon>
        <taxon>Hypocreomycetidae</taxon>
        <taxon>Hypocreales</taxon>
        <taxon>Clavicipitaceae</taxon>
        <taxon>Pochonia</taxon>
    </lineage>
</organism>
<evidence type="ECO:0000256" key="4">
    <source>
        <dbReference type="ARBA" id="ARBA00022884"/>
    </source>
</evidence>
<dbReference type="AlphaFoldDB" id="A0A179FNK1"/>
<keyword evidence="3 7" id="KW-0963">Cytoplasm</keyword>
<dbReference type="GO" id="GO:0006614">
    <property type="term" value="P:SRP-dependent cotranslational protein targeting to membrane"/>
    <property type="evidence" value="ECO:0007669"/>
    <property type="project" value="UniProtKB-UniRule"/>
</dbReference>
<accession>A0A179FNK1</accession>
<keyword evidence="4 7" id="KW-0694">RNA-binding</keyword>
<evidence type="ECO:0000256" key="8">
    <source>
        <dbReference type="SAM" id="MobiDB-lite"/>
    </source>
</evidence>
<evidence type="ECO:0000256" key="6">
    <source>
        <dbReference type="ARBA" id="ARBA00023274"/>
    </source>
</evidence>
<dbReference type="RefSeq" id="XP_018143730.2">
    <property type="nucleotide sequence ID" value="XM_018293807.2"/>
</dbReference>